<dbReference type="Gene3D" id="3.30.1370.10">
    <property type="entry name" value="K Homology domain, type 1"/>
    <property type="match status" value="3"/>
</dbReference>
<gene>
    <name evidence="5" type="ORF">LSH36_8g12098</name>
</gene>
<evidence type="ECO:0000256" key="3">
    <source>
        <dbReference type="SAM" id="MobiDB-lite"/>
    </source>
</evidence>
<reference evidence="5" key="1">
    <citation type="journal article" date="2023" name="Mol. Biol. Evol.">
        <title>Third-Generation Sequencing Reveals the Adaptive Role of the Epigenome in Three Deep-Sea Polychaetes.</title>
        <authorList>
            <person name="Perez M."/>
            <person name="Aroh O."/>
            <person name="Sun Y."/>
            <person name="Lan Y."/>
            <person name="Juniper S.K."/>
            <person name="Young C.R."/>
            <person name="Angers B."/>
            <person name="Qian P.Y."/>
        </authorList>
    </citation>
    <scope>NUCLEOTIDE SEQUENCE</scope>
    <source>
        <strain evidence="5">P08H-3</strain>
    </source>
</reference>
<dbReference type="FunFam" id="3.30.1370.10:FF:000022">
    <property type="entry name" value="RNA-binding protein Nova-1 isoform 1"/>
    <property type="match status" value="1"/>
</dbReference>
<dbReference type="PANTHER" id="PTHR10288">
    <property type="entry name" value="KH DOMAIN CONTAINING RNA BINDING PROTEIN"/>
    <property type="match status" value="1"/>
</dbReference>
<dbReference type="Proteomes" id="UP001208570">
    <property type="component" value="Unassembled WGS sequence"/>
</dbReference>
<dbReference type="SMART" id="SM00322">
    <property type="entry name" value="KH"/>
    <property type="match status" value="3"/>
</dbReference>
<dbReference type="InterPro" id="IPR036612">
    <property type="entry name" value="KH_dom_type_1_sf"/>
</dbReference>
<feature type="domain" description="K Homology" evidence="4">
    <location>
        <begin position="506"/>
        <end position="579"/>
    </location>
</feature>
<accession>A0AAD9NIL0</accession>
<evidence type="ECO:0000313" key="5">
    <source>
        <dbReference type="EMBL" id="KAK2169661.1"/>
    </source>
</evidence>
<keyword evidence="2" id="KW-0694">RNA-binding</keyword>
<dbReference type="SUPFAM" id="SSF54791">
    <property type="entry name" value="Eukaryotic type KH-domain (KH-domain type I)"/>
    <property type="match status" value="3"/>
</dbReference>
<evidence type="ECO:0000259" key="4">
    <source>
        <dbReference type="SMART" id="SM00322"/>
    </source>
</evidence>
<evidence type="ECO:0000256" key="1">
    <source>
        <dbReference type="ARBA" id="ARBA00022737"/>
    </source>
</evidence>
<dbReference type="PROSITE" id="PS50084">
    <property type="entry name" value="KH_TYPE_1"/>
    <property type="match status" value="3"/>
</dbReference>
<dbReference type="InterPro" id="IPR004087">
    <property type="entry name" value="KH_dom"/>
</dbReference>
<dbReference type="AlphaFoldDB" id="A0AAD9NIL0"/>
<feature type="domain" description="K Homology" evidence="4">
    <location>
        <begin position="128"/>
        <end position="200"/>
    </location>
</feature>
<dbReference type="GO" id="GO:0003723">
    <property type="term" value="F:RNA binding"/>
    <property type="evidence" value="ECO:0007669"/>
    <property type="project" value="UniProtKB-UniRule"/>
</dbReference>
<dbReference type="InterPro" id="IPR047276">
    <property type="entry name" value="KH-I_NOVA_rpt2"/>
</dbReference>
<protein>
    <recommendedName>
        <fullName evidence="4">K Homology domain-containing protein</fullName>
    </recommendedName>
</protein>
<name>A0AAD9NIL0_9ANNE</name>
<evidence type="ECO:0000256" key="2">
    <source>
        <dbReference type="PROSITE-ProRule" id="PRU00117"/>
    </source>
</evidence>
<dbReference type="CDD" id="cd22436">
    <property type="entry name" value="KH-I_NOVA_rpt2"/>
    <property type="match status" value="1"/>
</dbReference>
<feature type="compositionally biased region" description="Polar residues" evidence="3">
    <location>
        <begin position="23"/>
        <end position="33"/>
    </location>
</feature>
<proteinExistence type="predicted"/>
<keyword evidence="1" id="KW-0677">Repeat</keyword>
<comment type="caution">
    <text evidence="5">The sequence shown here is derived from an EMBL/GenBank/DDBJ whole genome shotgun (WGS) entry which is preliminary data.</text>
</comment>
<dbReference type="InterPro" id="IPR004088">
    <property type="entry name" value="KH_dom_type_1"/>
</dbReference>
<evidence type="ECO:0000313" key="6">
    <source>
        <dbReference type="Proteomes" id="UP001208570"/>
    </source>
</evidence>
<sequence length="596" mass="61584">MGSTEHQMETSDSRKRPLDVDTENGSIKRSNQGADSYAGAENVHLKVLIPSIAAGAIIGKGGETITQIQKETGANIKMSKANDFYPGRENICMHNRLKVHNFIMARIRDKPDPNPKPVEGEMKVNFERHKQVKILVPNTTAGMIIGKGGIYIRQIKDDSGAYVQISQKSKDMNLPERCITVAGDTEQVQVAVDMILQKIIEDPQSGSCPNISYSDIKGPVASSNPTGSPFANPPGGRMDISPNMAPNSMQNQPGGSGVYSNIGNSMNNLNLNSGSGNNMNNPALENLKATLRGSGYTEQAVEDISAALYTLANYGFLGLGLGLAGLGLGMGAGMGGSGQQQQQTNQANLTLANLATLFSGGNSGQTIGGGSMGTGTLTGTGGNALLGNSSTSTSGASVNDNTPSVFGPAGSTTTTMAGGDTGEGSGSYFATASSINGDRSYGGGDSVFANSFNQGGGNGFSTSGSGFSTTTANQNSFGLGTQMGGFPQVNPASPGSEVAMSGSDATPSKKDIEVGEYIVGAILGPGGRGIVELQKMTGANIQISKKGVFAPGTRNRVVSIAGSPSAVQRAQILIQQRIQQEETKRARQGHPQNIRQ</sequence>
<feature type="compositionally biased region" description="Basic and acidic residues" evidence="3">
    <location>
        <begin position="1"/>
        <end position="19"/>
    </location>
</feature>
<feature type="domain" description="K Homology" evidence="4">
    <location>
        <begin position="41"/>
        <end position="108"/>
    </location>
</feature>
<feature type="region of interest" description="Disordered" evidence="3">
    <location>
        <begin position="1"/>
        <end position="33"/>
    </location>
</feature>
<organism evidence="5 6">
    <name type="scientific">Paralvinella palmiformis</name>
    <dbReference type="NCBI Taxonomy" id="53620"/>
    <lineage>
        <taxon>Eukaryota</taxon>
        <taxon>Metazoa</taxon>
        <taxon>Spiralia</taxon>
        <taxon>Lophotrochozoa</taxon>
        <taxon>Annelida</taxon>
        <taxon>Polychaeta</taxon>
        <taxon>Sedentaria</taxon>
        <taxon>Canalipalpata</taxon>
        <taxon>Terebellida</taxon>
        <taxon>Terebelliformia</taxon>
        <taxon>Alvinellidae</taxon>
        <taxon>Paralvinella</taxon>
    </lineage>
</organism>
<feature type="region of interest" description="Disordered" evidence="3">
    <location>
        <begin position="383"/>
        <end position="419"/>
    </location>
</feature>
<dbReference type="EMBL" id="JAODUP010000008">
    <property type="protein sequence ID" value="KAK2169661.1"/>
    <property type="molecule type" value="Genomic_DNA"/>
</dbReference>
<dbReference type="Pfam" id="PF00013">
    <property type="entry name" value="KH_1"/>
    <property type="match status" value="3"/>
</dbReference>
<feature type="compositionally biased region" description="Polar residues" evidence="3">
    <location>
        <begin position="391"/>
        <end position="416"/>
    </location>
</feature>
<keyword evidence="6" id="KW-1185">Reference proteome</keyword>